<dbReference type="Pfam" id="PF07553">
    <property type="entry name" value="Lipoprotein_Ltp"/>
    <property type="match status" value="2"/>
</dbReference>
<dbReference type="InterPro" id="IPR011434">
    <property type="entry name" value="Ltp-like_HTH"/>
</dbReference>
<sequence length="196" mass="20603">MVLRIILTIILGFYSLAWLSGFVGGSKSDVNSDQTAIKTEVVAEDTSATDKAAADKVASDKAAADKAASDKAAADKAAADKAAADKAAADKTAAEAAKPQLTIGQKNALSKAKSYLDFTAFSHSGLIAQLEYEGYSTEDSSYAADNCGADWNEQAAKKAKSYLDFSSFSRDGLIDQLLYEGYTSDQAEYGVTQVGY</sequence>
<comment type="caution">
    <text evidence="2">The sequence shown here is derived from an EMBL/GenBank/DDBJ whole genome shotgun (WGS) entry which is preliminary data.</text>
</comment>
<accession>A0A5D0WQ65</accession>
<protein>
    <recommendedName>
        <fullName evidence="1">Putative host cell surface-exposed lipoprotein Ltp-like HTH region domain-containing protein</fullName>
    </recommendedName>
</protein>
<feature type="domain" description="Putative host cell surface-exposed lipoprotein Ltp-like HTH region" evidence="1">
    <location>
        <begin position="105"/>
        <end position="146"/>
    </location>
</feature>
<feature type="domain" description="Putative host cell surface-exposed lipoprotein Ltp-like HTH region" evidence="1">
    <location>
        <begin position="150"/>
        <end position="193"/>
    </location>
</feature>
<evidence type="ECO:0000313" key="2">
    <source>
        <dbReference type="EMBL" id="TYC86390.1"/>
    </source>
</evidence>
<proteinExistence type="predicted"/>
<name>A0A5D0WQ65_9FIRM</name>
<evidence type="ECO:0000313" key="3">
    <source>
        <dbReference type="Proteomes" id="UP000322619"/>
    </source>
</evidence>
<dbReference type="AlphaFoldDB" id="A0A5D0WQ65"/>
<gene>
    <name evidence="2" type="ORF">FXB42_06680</name>
</gene>
<reference evidence="2 3" key="1">
    <citation type="submission" date="2019-08" db="EMBL/GenBank/DDBJ databases">
        <title>Isolation and enrichment of carboxydotrophic bacteria from anaerobic sludge for the production of bio-based chemicals from syngas.</title>
        <authorList>
            <person name="Antares A.L."/>
            <person name="Moreira J."/>
            <person name="Diender M."/>
            <person name="Parshina S.N."/>
            <person name="Stams A.J.M."/>
            <person name="Alves M."/>
            <person name="Alves J.I."/>
            <person name="Sousa D.Z."/>
        </authorList>
    </citation>
    <scope>NUCLEOTIDE SEQUENCE [LARGE SCALE GENOMIC DNA]</scope>
    <source>
        <strain evidence="2 3">JM</strain>
    </source>
</reference>
<dbReference type="Proteomes" id="UP000322619">
    <property type="component" value="Unassembled WGS sequence"/>
</dbReference>
<evidence type="ECO:0000259" key="1">
    <source>
        <dbReference type="Pfam" id="PF07553"/>
    </source>
</evidence>
<dbReference type="InterPro" id="IPR036388">
    <property type="entry name" value="WH-like_DNA-bd_sf"/>
</dbReference>
<organism evidence="2 3">
    <name type="scientific">Acetobacterium wieringae</name>
    <dbReference type="NCBI Taxonomy" id="52694"/>
    <lineage>
        <taxon>Bacteria</taxon>
        <taxon>Bacillati</taxon>
        <taxon>Bacillota</taxon>
        <taxon>Clostridia</taxon>
        <taxon>Eubacteriales</taxon>
        <taxon>Eubacteriaceae</taxon>
        <taxon>Acetobacterium</taxon>
    </lineage>
</organism>
<dbReference type="EMBL" id="VSLA01000011">
    <property type="protein sequence ID" value="TYC86390.1"/>
    <property type="molecule type" value="Genomic_DNA"/>
</dbReference>
<dbReference type="Gene3D" id="1.10.10.10">
    <property type="entry name" value="Winged helix-like DNA-binding domain superfamily/Winged helix DNA-binding domain"/>
    <property type="match status" value="2"/>
</dbReference>